<protein>
    <recommendedName>
        <fullName evidence="8">Major facilitator superfamily (MFS) profile domain-containing protein</fullName>
    </recommendedName>
</protein>
<evidence type="ECO:0000256" key="2">
    <source>
        <dbReference type="ARBA" id="ARBA00022448"/>
    </source>
</evidence>
<dbReference type="STRING" id="1806994.A0A507C404"/>
<dbReference type="Proteomes" id="UP000319731">
    <property type="component" value="Unassembled WGS sequence"/>
</dbReference>
<dbReference type="InterPro" id="IPR011701">
    <property type="entry name" value="MFS"/>
</dbReference>
<feature type="transmembrane region" description="Helical" evidence="7">
    <location>
        <begin position="300"/>
        <end position="319"/>
    </location>
</feature>
<dbReference type="GeneID" id="42004567"/>
<feature type="transmembrane region" description="Helical" evidence="7">
    <location>
        <begin position="183"/>
        <end position="203"/>
    </location>
</feature>
<feature type="transmembrane region" description="Helical" evidence="7">
    <location>
        <begin position="485"/>
        <end position="507"/>
    </location>
</feature>
<evidence type="ECO:0000256" key="1">
    <source>
        <dbReference type="ARBA" id="ARBA00004141"/>
    </source>
</evidence>
<dbReference type="EMBL" id="QEAO01000017">
    <property type="protein sequence ID" value="TPX33819.1"/>
    <property type="molecule type" value="Genomic_DNA"/>
</dbReference>
<gene>
    <name evidence="9" type="ORF">SmJEL517_g03342</name>
</gene>
<feature type="compositionally biased region" description="Low complexity" evidence="6">
    <location>
        <begin position="35"/>
        <end position="60"/>
    </location>
</feature>
<dbReference type="GO" id="GO:0022857">
    <property type="term" value="F:transmembrane transporter activity"/>
    <property type="evidence" value="ECO:0007669"/>
    <property type="project" value="InterPro"/>
</dbReference>
<feature type="region of interest" description="Disordered" evidence="6">
    <location>
        <begin position="1"/>
        <end position="80"/>
    </location>
</feature>
<keyword evidence="10" id="KW-1185">Reference proteome</keyword>
<keyword evidence="3 7" id="KW-0812">Transmembrane</keyword>
<accession>A0A507C404</accession>
<dbReference type="RefSeq" id="XP_031024703.1">
    <property type="nucleotide sequence ID" value="XM_031169270.1"/>
</dbReference>
<dbReference type="AlphaFoldDB" id="A0A507C404"/>
<dbReference type="SUPFAM" id="SSF103473">
    <property type="entry name" value="MFS general substrate transporter"/>
    <property type="match status" value="1"/>
</dbReference>
<organism evidence="9 10">
    <name type="scientific">Synchytrium microbalum</name>
    <dbReference type="NCBI Taxonomy" id="1806994"/>
    <lineage>
        <taxon>Eukaryota</taxon>
        <taxon>Fungi</taxon>
        <taxon>Fungi incertae sedis</taxon>
        <taxon>Chytridiomycota</taxon>
        <taxon>Chytridiomycota incertae sedis</taxon>
        <taxon>Chytridiomycetes</taxon>
        <taxon>Synchytriales</taxon>
        <taxon>Synchytriaceae</taxon>
        <taxon>Synchytrium</taxon>
    </lineage>
</organism>
<dbReference type="OrthoDB" id="3936150at2759"/>
<comment type="subcellular location">
    <subcellularLocation>
        <location evidence="1">Membrane</location>
        <topology evidence="1">Multi-pass membrane protein</topology>
    </subcellularLocation>
</comment>
<feature type="transmembrane region" description="Helical" evidence="7">
    <location>
        <begin position="143"/>
        <end position="163"/>
    </location>
</feature>
<evidence type="ECO:0000256" key="6">
    <source>
        <dbReference type="SAM" id="MobiDB-lite"/>
    </source>
</evidence>
<feature type="transmembrane region" description="Helical" evidence="7">
    <location>
        <begin position="458"/>
        <end position="479"/>
    </location>
</feature>
<feature type="transmembrane region" description="Helical" evidence="7">
    <location>
        <begin position="210"/>
        <end position="228"/>
    </location>
</feature>
<dbReference type="InterPro" id="IPR036259">
    <property type="entry name" value="MFS_trans_sf"/>
</dbReference>
<dbReference type="Gene3D" id="1.20.1250.20">
    <property type="entry name" value="MFS general substrate transporter like domains"/>
    <property type="match status" value="1"/>
</dbReference>
<name>A0A507C404_9FUNG</name>
<evidence type="ECO:0000313" key="10">
    <source>
        <dbReference type="Proteomes" id="UP000319731"/>
    </source>
</evidence>
<comment type="caution">
    <text evidence="9">The sequence shown here is derived from an EMBL/GenBank/DDBJ whole genome shotgun (WGS) entry which is preliminary data.</text>
</comment>
<evidence type="ECO:0000256" key="7">
    <source>
        <dbReference type="SAM" id="Phobius"/>
    </source>
</evidence>
<sequence length="621" mass="67928">MDMGLPKEGTMDSDTSPARSVTQLLKETGAVSNEQPVQSSPQSTNSTPSSESLKLPTSLSRRSRRNSAAKLDVPTPGDEDGVKIQELDEVSCASVFVADVKETTDGDDVGSGRMSMASLDSSDPRMLKLNDWKYSRFTEFQKWSTLVLISSAAVLVPLSTNIYYPALITIQQEFNTTATMVNLTVTCYILLIGWGPILWSIIADSKGRKITYILSLFIFFITSIATSFSTSIEMLLVLRVAQAIGGSSVLAVGAGTISDLFAPHERGTAMGWYILGPQIGPLAGPLIGGAFTQYLGWRSIFYFLSAYSLIVLLGMVFLMDETLVPTWYDPERDPKITTLYLLRSSGSKLSNPLDTFKFLRYPPISLMILNSCIIYMIAYCLATSLTRDYQIKYGFNPFQAGLAYIPMTIGNLLGTVFAGKLSDRVMEGARVKLAENLKQDRTASVPEARLKGSLLTSWTVPIGLLLHGWTIALGAPFYAPMFGQFIFGAGQMAPFVIGNTYLVDCFAGHSSSIMALNNALRSLAGSMSALFVTPLESALGPQGTGYLFTLLSVTFLFAYAIVFYVWRYGEQSRLQYHRWNHHLDAKSGSSSPKSTTAGVMYYGPGMEGTRERVRRGSVAEM</sequence>
<dbReference type="InterPro" id="IPR020846">
    <property type="entry name" value="MFS_dom"/>
</dbReference>
<dbReference type="GO" id="GO:0005886">
    <property type="term" value="C:plasma membrane"/>
    <property type="evidence" value="ECO:0007669"/>
    <property type="project" value="TreeGrafter"/>
</dbReference>
<dbReference type="PROSITE" id="PS50850">
    <property type="entry name" value="MFS"/>
    <property type="match status" value="1"/>
</dbReference>
<keyword evidence="5 7" id="KW-0472">Membrane</keyword>
<feature type="transmembrane region" description="Helical" evidence="7">
    <location>
        <begin position="545"/>
        <end position="566"/>
    </location>
</feature>
<feature type="domain" description="Major facilitator superfamily (MFS) profile" evidence="8">
    <location>
        <begin position="145"/>
        <end position="570"/>
    </location>
</feature>
<evidence type="ECO:0000256" key="4">
    <source>
        <dbReference type="ARBA" id="ARBA00022989"/>
    </source>
</evidence>
<dbReference type="Pfam" id="PF07690">
    <property type="entry name" value="MFS_1"/>
    <property type="match status" value="1"/>
</dbReference>
<evidence type="ECO:0000313" key="9">
    <source>
        <dbReference type="EMBL" id="TPX33819.1"/>
    </source>
</evidence>
<dbReference type="CDD" id="cd17323">
    <property type="entry name" value="MFS_Tpo1_MDR_like"/>
    <property type="match status" value="1"/>
</dbReference>
<evidence type="ECO:0000256" key="5">
    <source>
        <dbReference type="ARBA" id="ARBA00023136"/>
    </source>
</evidence>
<keyword evidence="4 7" id="KW-1133">Transmembrane helix</keyword>
<feature type="compositionally biased region" description="Polar residues" evidence="6">
    <location>
        <begin position="12"/>
        <end position="34"/>
    </location>
</feature>
<dbReference type="PANTHER" id="PTHR23502:SF51">
    <property type="entry name" value="QUINIDINE RESISTANCE PROTEIN 1-RELATED"/>
    <property type="match status" value="1"/>
</dbReference>
<evidence type="ECO:0000259" key="8">
    <source>
        <dbReference type="PROSITE" id="PS50850"/>
    </source>
</evidence>
<keyword evidence="2" id="KW-0813">Transport</keyword>
<feature type="transmembrane region" description="Helical" evidence="7">
    <location>
        <begin position="361"/>
        <end position="382"/>
    </location>
</feature>
<reference evidence="9 10" key="1">
    <citation type="journal article" date="2019" name="Sci. Rep.">
        <title>Comparative genomics of chytrid fungi reveal insights into the obligate biotrophic and pathogenic lifestyle of Synchytrium endobioticum.</title>
        <authorList>
            <person name="van de Vossenberg B.T.L.H."/>
            <person name="Warris S."/>
            <person name="Nguyen H.D.T."/>
            <person name="van Gent-Pelzer M.P.E."/>
            <person name="Joly D.L."/>
            <person name="van de Geest H.C."/>
            <person name="Bonants P.J.M."/>
            <person name="Smith D.S."/>
            <person name="Levesque C.A."/>
            <person name="van der Lee T.A.J."/>
        </authorList>
    </citation>
    <scope>NUCLEOTIDE SEQUENCE [LARGE SCALE GENOMIC DNA]</scope>
    <source>
        <strain evidence="9 10">JEL517</strain>
    </source>
</reference>
<proteinExistence type="predicted"/>
<evidence type="ECO:0000256" key="3">
    <source>
        <dbReference type="ARBA" id="ARBA00022692"/>
    </source>
</evidence>
<dbReference type="PANTHER" id="PTHR23502">
    <property type="entry name" value="MAJOR FACILITATOR SUPERFAMILY"/>
    <property type="match status" value="1"/>
</dbReference>